<dbReference type="AlphaFoldDB" id="A0A0E9Q7V0"/>
<keyword evidence="1" id="KW-0812">Transmembrane</keyword>
<feature type="transmembrane region" description="Helical" evidence="1">
    <location>
        <begin position="12"/>
        <end position="31"/>
    </location>
</feature>
<proteinExistence type="predicted"/>
<reference evidence="2" key="2">
    <citation type="journal article" date="2015" name="Fish Shellfish Immunol.">
        <title>Early steps in the European eel (Anguilla anguilla)-Vibrio vulnificus interaction in the gills: Role of the RtxA13 toxin.</title>
        <authorList>
            <person name="Callol A."/>
            <person name="Pajuelo D."/>
            <person name="Ebbesson L."/>
            <person name="Teles M."/>
            <person name="MacKenzie S."/>
            <person name="Amaro C."/>
        </authorList>
    </citation>
    <scope>NUCLEOTIDE SEQUENCE</scope>
</reference>
<accession>A0A0E9Q7V0</accession>
<sequence>MKHGVQSLLPKVILPLMISGLFFMSLMAAIGSPQFATGPLEMLRHIVHKVSLNYAFSTFHITATLATAY</sequence>
<keyword evidence="1" id="KW-1133">Transmembrane helix</keyword>
<reference evidence="2" key="1">
    <citation type="submission" date="2014-11" db="EMBL/GenBank/DDBJ databases">
        <authorList>
            <person name="Amaro Gonzalez C."/>
        </authorList>
    </citation>
    <scope>NUCLEOTIDE SEQUENCE</scope>
</reference>
<keyword evidence="1" id="KW-0472">Membrane</keyword>
<name>A0A0E9Q7V0_ANGAN</name>
<protein>
    <submittedName>
        <fullName evidence="2">Uncharacterized protein</fullName>
    </submittedName>
</protein>
<organism evidence="2">
    <name type="scientific">Anguilla anguilla</name>
    <name type="common">European freshwater eel</name>
    <name type="synonym">Muraena anguilla</name>
    <dbReference type="NCBI Taxonomy" id="7936"/>
    <lineage>
        <taxon>Eukaryota</taxon>
        <taxon>Metazoa</taxon>
        <taxon>Chordata</taxon>
        <taxon>Craniata</taxon>
        <taxon>Vertebrata</taxon>
        <taxon>Euteleostomi</taxon>
        <taxon>Actinopterygii</taxon>
        <taxon>Neopterygii</taxon>
        <taxon>Teleostei</taxon>
        <taxon>Anguilliformes</taxon>
        <taxon>Anguillidae</taxon>
        <taxon>Anguilla</taxon>
    </lineage>
</organism>
<evidence type="ECO:0000313" key="2">
    <source>
        <dbReference type="EMBL" id="JAH12405.1"/>
    </source>
</evidence>
<dbReference type="EMBL" id="GBXM01096172">
    <property type="protein sequence ID" value="JAH12405.1"/>
    <property type="molecule type" value="Transcribed_RNA"/>
</dbReference>
<evidence type="ECO:0000256" key="1">
    <source>
        <dbReference type="SAM" id="Phobius"/>
    </source>
</evidence>